<feature type="transmembrane region" description="Helical" evidence="3">
    <location>
        <begin position="474"/>
        <end position="507"/>
    </location>
</feature>
<proteinExistence type="predicted"/>
<dbReference type="eggNOG" id="ENOG502ZA5S">
    <property type="taxonomic scope" value="Bacteria"/>
</dbReference>
<feature type="compositionally biased region" description="Basic and acidic residues" evidence="2">
    <location>
        <begin position="788"/>
        <end position="802"/>
    </location>
</feature>
<keyword evidence="3" id="KW-0812">Transmembrane</keyword>
<keyword evidence="5" id="KW-1185">Reference proteome</keyword>
<organism evidence="4 5">
    <name type="scientific">Streptomyces collinus (strain DSM 40733 / Tue 365)</name>
    <dbReference type="NCBI Taxonomy" id="1214242"/>
    <lineage>
        <taxon>Bacteria</taxon>
        <taxon>Bacillati</taxon>
        <taxon>Actinomycetota</taxon>
        <taxon>Actinomycetes</taxon>
        <taxon>Kitasatosporales</taxon>
        <taxon>Streptomycetaceae</taxon>
        <taxon>Streptomyces</taxon>
    </lineage>
</organism>
<dbReference type="STRING" id="1214242.B446_23390"/>
<reference evidence="4 5" key="2">
    <citation type="journal article" date="2013" name="J. Biotechnol.">
        <title>Complete genome sequence of the kirromycin producer Streptomyces collinus Tu 365 consisting of a linear chromosome and two linear plasmids.</title>
        <authorList>
            <person name="Ruckert C."/>
            <person name="Szczepanowski R."/>
            <person name="Albersmeier A."/>
            <person name="Goesmann A."/>
            <person name="Iftime D."/>
            <person name="Musiol E.M."/>
            <person name="Blin K."/>
            <person name="Wohlleben W."/>
            <person name="Puhler A."/>
            <person name="Kalinowski J."/>
            <person name="Weber T."/>
        </authorList>
    </citation>
    <scope>NUCLEOTIDE SEQUENCE [LARGE SCALE GENOMIC DNA]</scope>
    <source>
        <strain evidence="5">DSM 40733 / Tue 365</strain>
    </source>
</reference>
<keyword evidence="1" id="KW-0175">Coiled coil</keyword>
<keyword evidence="3" id="KW-0472">Membrane</keyword>
<name>S5VUN8_STRC3</name>
<dbReference type="KEGG" id="sci:B446_23390"/>
<feature type="coiled-coil region" evidence="1">
    <location>
        <begin position="33"/>
        <end position="80"/>
    </location>
</feature>
<evidence type="ECO:0000256" key="2">
    <source>
        <dbReference type="SAM" id="MobiDB-lite"/>
    </source>
</evidence>
<feature type="region of interest" description="Disordered" evidence="2">
    <location>
        <begin position="569"/>
        <end position="820"/>
    </location>
</feature>
<feature type="compositionally biased region" description="Low complexity" evidence="2">
    <location>
        <begin position="707"/>
        <end position="716"/>
    </location>
</feature>
<feature type="compositionally biased region" description="Basic and acidic residues" evidence="2">
    <location>
        <begin position="811"/>
        <end position="820"/>
    </location>
</feature>
<reference evidence="5" key="1">
    <citation type="submission" date="2012-10" db="EMBL/GenBank/DDBJ databases">
        <title>The complete genome sequence of Streptomyces collinus Tu 365.</title>
        <authorList>
            <person name="Ruckert C."/>
            <person name="Szczepanowski R."/>
            <person name="Goesmann A."/>
            <person name="Pross E.K."/>
            <person name="Musiol E.M."/>
            <person name="Blin K."/>
            <person name="Wohlleben W."/>
            <person name="Puhler A."/>
            <person name="Weber T."/>
            <person name="Kalinowski J."/>
        </authorList>
    </citation>
    <scope>NUCLEOTIDE SEQUENCE [LARGE SCALE GENOMIC DNA]</scope>
    <source>
        <strain evidence="5">DSM 40733 / Tue 365</strain>
    </source>
</reference>
<evidence type="ECO:0000313" key="4">
    <source>
        <dbReference type="EMBL" id="AGS71490.1"/>
    </source>
</evidence>
<evidence type="ECO:0000256" key="1">
    <source>
        <dbReference type="SAM" id="Coils"/>
    </source>
</evidence>
<keyword evidence="3" id="KW-1133">Transmembrane helix</keyword>
<evidence type="ECO:0000256" key="3">
    <source>
        <dbReference type="SAM" id="Phobius"/>
    </source>
</evidence>
<gene>
    <name evidence="4" type="ORF">B446_23390</name>
</gene>
<dbReference type="HOGENOM" id="CLU_018178_0_0_11"/>
<dbReference type="EMBL" id="CP006259">
    <property type="protein sequence ID" value="AGS71490.1"/>
    <property type="molecule type" value="Genomic_DNA"/>
</dbReference>
<dbReference type="Proteomes" id="UP000015423">
    <property type="component" value="Chromosome"/>
</dbReference>
<evidence type="ECO:0000313" key="5">
    <source>
        <dbReference type="Proteomes" id="UP000015423"/>
    </source>
</evidence>
<accession>S5VUN8</accession>
<feature type="compositionally biased region" description="Low complexity" evidence="2">
    <location>
        <begin position="668"/>
        <end position="677"/>
    </location>
</feature>
<protein>
    <submittedName>
        <fullName evidence="4">Uncharacterized protein</fullName>
    </submittedName>
</protein>
<dbReference type="RefSeq" id="WP_020941922.1">
    <property type="nucleotide sequence ID" value="NC_021985.1"/>
</dbReference>
<dbReference type="AlphaFoldDB" id="S5VUN8"/>
<dbReference type="PATRIC" id="fig|1214242.5.peg.4790"/>
<sequence>MPEVDYTLRRQVQEVSNLVVRLSERVGSVSGQVSAVEANQQQTRSELQQLRDEFLAFAQRAQAIANVQRAETRIGAIEDRIDHEFGHHKTVRRTAVGMLQAFDVGLVAEENVRLVGDQLMLQTPRYWLAPALVALASWSADDRTLCDRAVDEAFRRSPDRTSLFFALVLRRQGRSEAAVRWLRHYLLAQDPAALGREFAIILEAIAQGAFGPVGRELLDRTLAEWRSQLMDNADAQARQVRRWRDELESLRGPSQAAEFPRLAAVSPQWVTLDGVLSSARGQQPVLDKYTAVMDREFRPSERIEDAVDDILDRLVSEYDNEELPLRRDLAFNQAVVDHDGDLNTARRTADADAASYEETLDYLTVQTTAALNPGAIGTSPATQRLSVAACHEWFQQAHAAHTRDYRAAVPQDVQAQFATSHSVGSRLFQLPAWVGSFTQPLAALEKSLGDHWDHHTGPFVDALAFPWVKKVAPAAAVVAVILLVLAGNWPLFAVTAAAVVGLVWGLVLRGQAQTAARAQAAARDLLERAKTESLHQLRAASAELTDWYDKFTTADKTEAKVRSLIATLPTAGGAPSPFEGRTVPKAPAPAPDAGSPRGGETASASSGEPAPTPDDDQAGRATSAGSRRGGDPVSAEPGSGTGAGSSSGDPESPWAASSGSRRGGDSVSEASGEAEPGSGTGAGSSSGDPESPWAASSGSRRGGDSVSEASGEAEPGSGTGAGSSSGDPESPWAASAGSRRGGEPASEPSDAKPTPGAESPRAASAKPRPGGEPASGASGGDAGPAADAEAHEKAFPEPRTGEEASADEESVPEHKEDSVR</sequence>